<reference evidence="11 12" key="2">
    <citation type="submission" date="2010-03" db="EMBL/GenBank/DDBJ databases">
        <authorList>
            <person name="Pajon A."/>
        </authorList>
    </citation>
    <scope>NUCLEOTIDE SEQUENCE [LARGE SCALE GENOMIC DNA]</scope>
    <source>
        <strain evidence="11 12">SGP1</strain>
    </source>
</reference>
<evidence type="ECO:0000256" key="3">
    <source>
        <dbReference type="ARBA" id="ARBA00022448"/>
    </source>
</evidence>
<keyword evidence="6" id="KW-0653">Protein transport</keyword>
<dbReference type="PANTHER" id="PTHR33909:SF1">
    <property type="entry name" value="SEC TRANSLOCON ACCESSORY COMPLEX SUBUNIT YAJC"/>
    <property type="match status" value="1"/>
</dbReference>
<evidence type="ECO:0000256" key="10">
    <source>
        <dbReference type="SAM" id="Phobius"/>
    </source>
</evidence>
<name>A0AB94IWQ5_9BACT</name>
<evidence type="ECO:0000256" key="9">
    <source>
        <dbReference type="ARBA" id="ARBA00023136"/>
    </source>
</evidence>
<dbReference type="SMART" id="SM01323">
    <property type="entry name" value="YajC"/>
    <property type="match status" value="1"/>
</dbReference>
<sequence length="140" mass="14863">MADTAAAPEAAQQTTAVSPCGSLFGGGASAPSGEGGAAPQQQASLMGMLFPLVIFVVIFYFFIIRPQRKRQKEHESLLSGIGRGDQIVTIGGFLGTVKEVRDDTFLIEMGEGVRVRILRSAVQTKRTPAQGQPAAEEKKD</sequence>
<keyword evidence="7 10" id="KW-1133">Transmembrane helix</keyword>
<keyword evidence="9 10" id="KW-0472">Membrane</keyword>
<evidence type="ECO:0000313" key="12">
    <source>
        <dbReference type="Proteomes" id="UP000008957"/>
    </source>
</evidence>
<keyword evidence="3" id="KW-0813">Transport</keyword>
<gene>
    <name evidence="11" type="ORF">SY1_09630</name>
</gene>
<organism evidence="11 12">
    <name type="scientific">Fretibacterium fastidiosum</name>
    <dbReference type="NCBI Taxonomy" id="651822"/>
    <lineage>
        <taxon>Bacteria</taxon>
        <taxon>Thermotogati</taxon>
        <taxon>Synergistota</taxon>
        <taxon>Synergistia</taxon>
        <taxon>Synergistales</taxon>
        <taxon>Aminobacteriaceae</taxon>
        <taxon>Fretibacterium</taxon>
    </lineage>
</organism>
<comment type="subcellular location">
    <subcellularLocation>
        <location evidence="1">Cell membrane</location>
        <topology evidence="1">Single-pass membrane protein</topology>
    </subcellularLocation>
</comment>
<evidence type="ECO:0000256" key="6">
    <source>
        <dbReference type="ARBA" id="ARBA00022927"/>
    </source>
</evidence>
<dbReference type="InterPro" id="IPR003849">
    <property type="entry name" value="Preprotein_translocase_YajC"/>
</dbReference>
<dbReference type="PANTHER" id="PTHR33909">
    <property type="entry name" value="SEC TRANSLOCON ACCESSORY COMPLEX SUBUNIT YAJC"/>
    <property type="match status" value="1"/>
</dbReference>
<dbReference type="RefSeq" id="WP_015556363.1">
    <property type="nucleotide sequence ID" value="NC_021038.1"/>
</dbReference>
<evidence type="ECO:0000256" key="8">
    <source>
        <dbReference type="ARBA" id="ARBA00023010"/>
    </source>
</evidence>
<keyword evidence="5 10" id="KW-0812">Transmembrane</keyword>
<evidence type="ECO:0000313" key="11">
    <source>
        <dbReference type="EMBL" id="CBL28216.1"/>
    </source>
</evidence>
<keyword evidence="8" id="KW-0811">Translocation</keyword>
<dbReference type="NCBIfam" id="TIGR00739">
    <property type="entry name" value="yajC"/>
    <property type="match status" value="1"/>
</dbReference>
<comment type="similarity">
    <text evidence="2">Belongs to the YajC family.</text>
</comment>
<reference evidence="12" key="1">
    <citation type="submission" date="2010-03" db="EMBL/GenBank/DDBJ databases">
        <title>The genome sequence of Synergistetes sp. SGP1.</title>
        <authorList>
            <consortium name="metaHIT consortium -- http://www.metahit.eu/"/>
            <person name="Pajon A."/>
            <person name="Turner K."/>
            <person name="Parkhill J."/>
            <person name="Wade W."/>
            <person name="Vartoukian S."/>
        </authorList>
    </citation>
    <scope>NUCLEOTIDE SEQUENCE [LARGE SCALE GENOMIC DNA]</scope>
    <source>
        <strain evidence="12">SGP1</strain>
    </source>
</reference>
<feature type="transmembrane region" description="Helical" evidence="10">
    <location>
        <begin position="43"/>
        <end position="63"/>
    </location>
</feature>
<accession>A0AB94IWQ5</accession>
<evidence type="ECO:0000256" key="5">
    <source>
        <dbReference type="ARBA" id="ARBA00022692"/>
    </source>
</evidence>
<dbReference type="Pfam" id="PF02699">
    <property type="entry name" value="YajC"/>
    <property type="match status" value="1"/>
</dbReference>
<keyword evidence="4" id="KW-1003">Cell membrane</keyword>
<protein>
    <submittedName>
        <fullName evidence="11">Preprotein translocase, YajC subunit</fullName>
    </submittedName>
</protein>
<dbReference type="GO" id="GO:0015031">
    <property type="term" value="P:protein transport"/>
    <property type="evidence" value="ECO:0007669"/>
    <property type="project" value="UniProtKB-KW"/>
</dbReference>
<evidence type="ECO:0000256" key="2">
    <source>
        <dbReference type="ARBA" id="ARBA00006742"/>
    </source>
</evidence>
<dbReference type="EMBL" id="FP929056">
    <property type="protein sequence ID" value="CBL28216.1"/>
    <property type="molecule type" value="Genomic_DNA"/>
</dbReference>
<proteinExistence type="inferred from homology"/>
<dbReference type="GO" id="GO:0005886">
    <property type="term" value="C:plasma membrane"/>
    <property type="evidence" value="ECO:0007669"/>
    <property type="project" value="UniProtKB-SubCell"/>
</dbReference>
<dbReference type="AlphaFoldDB" id="A0AB94IWQ5"/>
<evidence type="ECO:0000256" key="4">
    <source>
        <dbReference type="ARBA" id="ARBA00022475"/>
    </source>
</evidence>
<dbReference type="KEGG" id="sbr:SY1_09630"/>
<evidence type="ECO:0000256" key="7">
    <source>
        <dbReference type="ARBA" id="ARBA00022989"/>
    </source>
</evidence>
<dbReference type="PRINTS" id="PR01853">
    <property type="entry name" value="YAJCTRNLCASE"/>
</dbReference>
<evidence type="ECO:0000256" key="1">
    <source>
        <dbReference type="ARBA" id="ARBA00004162"/>
    </source>
</evidence>
<dbReference type="Proteomes" id="UP000008957">
    <property type="component" value="Chromosome"/>
</dbReference>
<keyword evidence="12" id="KW-1185">Reference proteome</keyword>